<feature type="transmembrane region" description="Helical" evidence="1">
    <location>
        <begin position="190"/>
        <end position="207"/>
    </location>
</feature>
<feature type="signal peptide" evidence="2">
    <location>
        <begin position="1"/>
        <end position="22"/>
    </location>
</feature>
<sequence>MRHKIAALSAFALALAVLPARAAASDLIVNGSFDTDIAGWTAVNTIDCGYAWLDTPEPGLTGGYVAAASGLISDTCGFYQDVTLPAGTTNTLTVTLGTTSNFTSAQDVGRLQIRDTSNVVLETLYTHNGSISRPDPIVSRGPYNLDAYAGQTIRIYFEAAHIIDLYNQRIDNVVLNSSPAPAPVPTLSEWAMILMGLTLAGGAVVMIQRRRMAG</sequence>
<dbReference type="Proteomes" id="UP001596152">
    <property type="component" value="Unassembled WGS sequence"/>
</dbReference>
<dbReference type="InterPro" id="IPR008979">
    <property type="entry name" value="Galactose-bd-like_sf"/>
</dbReference>
<evidence type="ECO:0000256" key="2">
    <source>
        <dbReference type="SAM" id="SignalP"/>
    </source>
</evidence>
<evidence type="ECO:0000256" key="1">
    <source>
        <dbReference type="SAM" id="Phobius"/>
    </source>
</evidence>
<dbReference type="RefSeq" id="WP_374037327.1">
    <property type="nucleotide sequence ID" value="NZ_CP169082.1"/>
</dbReference>
<feature type="domain" description="IPTL-CTERM protein sorting" evidence="3">
    <location>
        <begin position="182"/>
        <end position="211"/>
    </location>
</feature>
<reference evidence="5" key="1">
    <citation type="journal article" date="2019" name="Int. J. Syst. Evol. Microbiol.">
        <title>The Global Catalogue of Microorganisms (GCM) 10K type strain sequencing project: providing services to taxonomists for standard genome sequencing and annotation.</title>
        <authorList>
            <consortium name="The Broad Institute Genomics Platform"/>
            <consortium name="The Broad Institute Genome Sequencing Center for Infectious Disease"/>
            <person name="Wu L."/>
            <person name="Ma J."/>
        </authorList>
    </citation>
    <scope>NUCLEOTIDE SEQUENCE [LARGE SCALE GENOMIC DNA]</scope>
    <source>
        <strain evidence="5">JCM 12125</strain>
    </source>
</reference>
<keyword evidence="1" id="KW-1133">Transmembrane helix</keyword>
<keyword evidence="2" id="KW-0732">Signal</keyword>
<dbReference type="InterPro" id="IPR026442">
    <property type="entry name" value="IPTL_CTERM"/>
</dbReference>
<dbReference type="Gene3D" id="2.60.120.260">
    <property type="entry name" value="Galactose-binding domain-like"/>
    <property type="match status" value="1"/>
</dbReference>
<evidence type="ECO:0000259" key="3">
    <source>
        <dbReference type="Pfam" id="PF18203"/>
    </source>
</evidence>
<keyword evidence="1" id="KW-0812">Transmembrane</keyword>
<evidence type="ECO:0000313" key="4">
    <source>
        <dbReference type="EMBL" id="MFC5344129.1"/>
    </source>
</evidence>
<dbReference type="Pfam" id="PF18203">
    <property type="entry name" value="IPTL-CTERM"/>
    <property type="match status" value="1"/>
</dbReference>
<gene>
    <name evidence="4" type="ORF">ACFPIE_09405</name>
</gene>
<keyword evidence="1" id="KW-0472">Membrane</keyword>
<name>A0ABW0FRU8_9CAUL</name>
<organism evidence="4 5">
    <name type="scientific">Brevundimonas staleyi</name>
    <dbReference type="NCBI Taxonomy" id="74326"/>
    <lineage>
        <taxon>Bacteria</taxon>
        <taxon>Pseudomonadati</taxon>
        <taxon>Pseudomonadota</taxon>
        <taxon>Alphaproteobacteria</taxon>
        <taxon>Caulobacterales</taxon>
        <taxon>Caulobacteraceae</taxon>
        <taxon>Brevundimonas</taxon>
    </lineage>
</organism>
<feature type="chain" id="PRO_5045849776" evidence="2">
    <location>
        <begin position="23"/>
        <end position="214"/>
    </location>
</feature>
<comment type="caution">
    <text evidence="4">The sequence shown here is derived from an EMBL/GenBank/DDBJ whole genome shotgun (WGS) entry which is preliminary data.</text>
</comment>
<evidence type="ECO:0000313" key="5">
    <source>
        <dbReference type="Proteomes" id="UP001596152"/>
    </source>
</evidence>
<dbReference type="NCBIfam" id="TIGR04174">
    <property type="entry name" value="IPTL_CTERM"/>
    <property type="match status" value="1"/>
</dbReference>
<proteinExistence type="predicted"/>
<keyword evidence="5" id="KW-1185">Reference proteome</keyword>
<dbReference type="EMBL" id="JBHSLF010000018">
    <property type="protein sequence ID" value="MFC5344129.1"/>
    <property type="molecule type" value="Genomic_DNA"/>
</dbReference>
<protein>
    <submittedName>
        <fullName evidence="4">IPTL-CTERM sorting domain-containing protein</fullName>
    </submittedName>
</protein>
<accession>A0ABW0FRU8</accession>
<dbReference type="SUPFAM" id="SSF49785">
    <property type="entry name" value="Galactose-binding domain-like"/>
    <property type="match status" value="1"/>
</dbReference>